<dbReference type="Proteomes" id="UP001437256">
    <property type="component" value="Unassembled WGS sequence"/>
</dbReference>
<evidence type="ECO:0000313" key="2">
    <source>
        <dbReference type="EMBL" id="KAL0059296.1"/>
    </source>
</evidence>
<gene>
    <name evidence="2" type="ORF">AAF712_013984</name>
</gene>
<feature type="compositionally biased region" description="Low complexity" evidence="1">
    <location>
        <begin position="37"/>
        <end position="46"/>
    </location>
</feature>
<feature type="compositionally biased region" description="Polar residues" evidence="1">
    <location>
        <begin position="1"/>
        <end position="12"/>
    </location>
</feature>
<reference evidence="2 3" key="1">
    <citation type="submission" date="2024-05" db="EMBL/GenBank/DDBJ databases">
        <title>A draft genome resource for the thread blight pathogen Marasmius tenuissimus strain MS-2.</title>
        <authorList>
            <person name="Yulfo-Soto G.E."/>
            <person name="Baruah I.K."/>
            <person name="Amoako-Attah I."/>
            <person name="Bukari Y."/>
            <person name="Meinhardt L.W."/>
            <person name="Bailey B.A."/>
            <person name="Cohen S.P."/>
        </authorList>
    </citation>
    <scope>NUCLEOTIDE SEQUENCE [LARGE SCALE GENOMIC DNA]</scope>
    <source>
        <strain evidence="2 3">MS-2</strain>
    </source>
</reference>
<feature type="compositionally biased region" description="Polar residues" evidence="1">
    <location>
        <begin position="366"/>
        <end position="375"/>
    </location>
</feature>
<feature type="region of interest" description="Disordered" evidence="1">
    <location>
        <begin position="406"/>
        <end position="431"/>
    </location>
</feature>
<feature type="region of interest" description="Disordered" evidence="1">
    <location>
        <begin position="69"/>
        <end position="160"/>
    </location>
</feature>
<accession>A0ABR2ZED6</accession>
<evidence type="ECO:0000313" key="3">
    <source>
        <dbReference type="Proteomes" id="UP001437256"/>
    </source>
</evidence>
<feature type="compositionally biased region" description="Polar residues" evidence="1">
    <location>
        <begin position="206"/>
        <end position="223"/>
    </location>
</feature>
<evidence type="ECO:0000256" key="1">
    <source>
        <dbReference type="SAM" id="MobiDB-lite"/>
    </source>
</evidence>
<protein>
    <submittedName>
        <fullName evidence="2">Uncharacterized protein</fullName>
    </submittedName>
</protein>
<feature type="region of interest" description="Disordered" evidence="1">
    <location>
        <begin position="1"/>
        <end position="46"/>
    </location>
</feature>
<dbReference type="EMBL" id="JBBXMP010000237">
    <property type="protein sequence ID" value="KAL0059296.1"/>
    <property type="molecule type" value="Genomic_DNA"/>
</dbReference>
<feature type="region of interest" description="Disordered" evidence="1">
    <location>
        <begin position="178"/>
        <end position="229"/>
    </location>
</feature>
<feature type="compositionally biased region" description="Pro residues" evidence="1">
    <location>
        <begin position="21"/>
        <end position="36"/>
    </location>
</feature>
<feature type="region of interest" description="Disordered" evidence="1">
    <location>
        <begin position="365"/>
        <end position="394"/>
    </location>
</feature>
<feature type="compositionally biased region" description="Basic and acidic residues" evidence="1">
    <location>
        <begin position="182"/>
        <end position="205"/>
    </location>
</feature>
<name>A0ABR2ZED6_9AGAR</name>
<keyword evidence="3" id="KW-1185">Reference proteome</keyword>
<organism evidence="2 3">
    <name type="scientific">Marasmius tenuissimus</name>
    <dbReference type="NCBI Taxonomy" id="585030"/>
    <lineage>
        <taxon>Eukaryota</taxon>
        <taxon>Fungi</taxon>
        <taxon>Dikarya</taxon>
        <taxon>Basidiomycota</taxon>
        <taxon>Agaricomycotina</taxon>
        <taxon>Agaricomycetes</taxon>
        <taxon>Agaricomycetidae</taxon>
        <taxon>Agaricales</taxon>
        <taxon>Marasmiineae</taxon>
        <taxon>Marasmiaceae</taxon>
        <taxon>Marasmius</taxon>
    </lineage>
</organism>
<feature type="compositionally biased region" description="Low complexity" evidence="1">
    <location>
        <begin position="117"/>
        <end position="142"/>
    </location>
</feature>
<proteinExistence type="predicted"/>
<sequence>MALATSSAQTLKQGKASHVNSPPPSRPPSAPVPPLPSSSSTVSLPRLYPPYGSTSLHFSSMINLSCEPQRATPLDSRRARRQCTDFGFSRAPPPPPLSLSLSDSGAHPKPDAPGIYSPSSESTPTPSSTFSSSGSDSEVSSLEDMRFEFPEPPPISPVLRRMKSTPLFIMDDMSTGQLTRRGFHDHTPDLAHQDEHDEAFYDPRSDTTVSPLSQTSSADSPDTPSHDLELDSQGEQLILESANWLLPAHLESSFPGSSSNAYNDSHSTVLPSPCRATTFPQNAVSPRSPPSISYPHQHRRVSKMRSLKFSPSCSESVERLDTFAEKMKGQKSIVRGRAVSMDFKSYRTSFFSSAAEKTAARMRPASQATQNSDLQTPKKFVSTAPSSGHAKSLSLQNTGHSAFLVTPTRPPKRPLSTVPGHSFGASSASRAEEYRSFMDISPEREGRRLGHGKDKMKKLLARASTLFDWGKLRKTGK</sequence>
<comment type="caution">
    <text evidence="2">The sequence shown here is derived from an EMBL/GenBank/DDBJ whole genome shotgun (WGS) entry which is preliminary data.</text>
</comment>